<evidence type="ECO:0000256" key="6">
    <source>
        <dbReference type="ARBA" id="ARBA00023136"/>
    </source>
</evidence>
<evidence type="ECO:0000313" key="9">
    <source>
        <dbReference type="EMBL" id="RED57024.1"/>
    </source>
</evidence>
<feature type="transmembrane region" description="Helical" evidence="7">
    <location>
        <begin position="84"/>
        <end position="105"/>
    </location>
</feature>
<dbReference type="EMBL" id="QRDZ01000037">
    <property type="protein sequence ID" value="RED57024.1"/>
    <property type="molecule type" value="Genomic_DNA"/>
</dbReference>
<feature type="transmembrane region" description="Helical" evidence="7">
    <location>
        <begin position="149"/>
        <end position="167"/>
    </location>
</feature>
<gene>
    <name evidence="9" type="ORF">DFP98_13716</name>
</gene>
<feature type="domain" description="ABC transmembrane type-1" evidence="8">
    <location>
        <begin position="80"/>
        <end position="280"/>
    </location>
</feature>
<keyword evidence="2" id="KW-0813">Transport</keyword>
<keyword evidence="4 7" id="KW-0812">Transmembrane</keyword>
<dbReference type="RefSeq" id="WP_220377203.1">
    <property type="nucleotide sequence ID" value="NZ_QRDZ01000037.1"/>
</dbReference>
<feature type="transmembrane region" description="Helical" evidence="7">
    <location>
        <begin position="117"/>
        <end position="137"/>
    </location>
</feature>
<keyword evidence="5 7" id="KW-1133">Transmembrane helix</keyword>
<comment type="subcellular location">
    <subcellularLocation>
        <location evidence="1">Cell membrane</location>
        <topology evidence="1">Multi-pass membrane protein</topology>
    </subcellularLocation>
</comment>
<dbReference type="GO" id="GO:0055085">
    <property type="term" value="P:transmembrane transport"/>
    <property type="evidence" value="ECO:0007669"/>
    <property type="project" value="InterPro"/>
</dbReference>
<dbReference type="PANTHER" id="PTHR43744">
    <property type="entry name" value="ABC TRANSPORTER PERMEASE PROTEIN MG189-RELATED-RELATED"/>
    <property type="match status" value="1"/>
</dbReference>
<comment type="caution">
    <text evidence="9">The sequence shown here is derived from an EMBL/GenBank/DDBJ whole genome shotgun (WGS) entry which is preliminary data.</text>
</comment>
<evidence type="ECO:0000256" key="5">
    <source>
        <dbReference type="ARBA" id="ARBA00022989"/>
    </source>
</evidence>
<feature type="transmembrane region" description="Helical" evidence="7">
    <location>
        <begin position="16"/>
        <end position="37"/>
    </location>
</feature>
<feature type="transmembrane region" description="Helical" evidence="7">
    <location>
        <begin position="188"/>
        <end position="210"/>
    </location>
</feature>
<evidence type="ECO:0000259" key="8">
    <source>
        <dbReference type="PROSITE" id="PS50928"/>
    </source>
</evidence>
<dbReference type="CDD" id="cd06261">
    <property type="entry name" value="TM_PBP2"/>
    <property type="match status" value="1"/>
</dbReference>
<keyword evidence="10" id="KW-1185">Reference proteome</keyword>
<dbReference type="Proteomes" id="UP000256977">
    <property type="component" value="Unassembled WGS sequence"/>
</dbReference>
<proteinExistence type="predicted"/>
<dbReference type="AlphaFoldDB" id="A0A3D9I5I0"/>
<name>A0A3D9I5I0_9BACL</name>
<dbReference type="InterPro" id="IPR035906">
    <property type="entry name" value="MetI-like_sf"/>
</dbReference>
<dbReference type="SUPFAM" id="SSF161098">
    <property type="entry name" value="MetI-like"/>
    <property type="match status" value="1"/>
</dbReference>
<evidence type="ECO:0000256" key="2">
    <source>
        <dbReference type="ARBA" id="ARBA00022448"/>
    </source>
</evidence>
<reference evidence="9 10" key="1">
    <citation type="submission" date="2018-07" db="EMBL/GenBank/DDBJ databases">
        <title>Genomic Encyclopedia of Type Strains, Phase III (KMG-III): the genomes of soil and plant-associated and newly described type strains.</title>
        <authorList>
            <person name="Whitman W."/>
        </authorList>
    </citation>
    <scope>NUCLEOTIDE SEQUENCE [LARGE SCALE GENOMIC DNA]</scope>
    <source>
        <strain evidence="9 10">CECT 7287</strain>
    </source>
</reference>
<evidence type="ECO:0000256" key="3">
    <source>
        <dbReference type="ARBA" id="ARBA00022475"/>
    </source>
</evidence>
<dbReference type="Gene3D" id="1.10.3720.10">
    <property type="entry name" value="MetI-like"/>
    <property type="match status" value="1"/>
</dbReference>
<protein>
    <submittedName>
        <fullName evidence="9">Putative aldouronate transport system permease protein</fullName>
    </submittedName>
</protein>
<keyword evidence="3" id="KW-1003">Cell membrane</keyword>
<dbReference type="PROSITE" id="PS50928">
    <property type="entry name" value="ABC_TM1"/>
    <property type="match status" value="1"/>
</dbReference>
<accession>A0A3D9I5I0</accession>
<dbReference type="GO" id="GO:0005886">
    <property type="term" value="C:plasma membrane"/>
    <property type="evidence" value="ECO:0007669"/>
    <property type="project" value="UniProtKB-SubCell"/>
</dbReference>
<dbReference type="InterPro" id="IPR000515">
    <property type="entry name" value="MetI-like"/>
</dbReference>
<evidence type="ECO:0000256" key="1">
    <source>
        <dbReference type="ARBA" id="ARBA00004651"/>
    </source>
</evidence>
<keyword evidence="6 7" id="KW-0472">Membrane</keyword>
<evidence type="ECO:0000313" key="10">
    <source>
        <dbReference type="Proteomes" id="UP000256977"/>
    </source>
</evidence>
<evidence type="ECO:0000256" key="4">
    <source>
        <dbReference type="ARBA" id="ARBA00022692"/>
    </source>
</evidence>
<evidence type="ECO:0000256" key="7">
    <source>
        <dbReference type="SAM" id="Phobius"/>
    </source>
</evidence>
<feature type="transmembrane region" description="Helical" evidence="7">
    <location>
        <begin position="264"/>
        <end position="281"/>
    </location>
</feature>
<dbReference type="PANTHER" id="PTHR43744:SF9">
    <property type="entry name" value="POLYGALACTURONAN_RHAMNOGALACTURONAN TRANSPORT SYSTEM PERMEASE PROTEIN YTCP"/>
    <property type="match status" value="1"/>
</dbReference>
<sequence length="296" mass="33748">MNDTPLSGGQVRKINWFYILNIVVLSLWALTILYPFYNAILISLVSQKEYMMTPFMLFPKNITFDAYTYIFNSSRIYHGYRNTLLILLIGVPFNMLTTAFTAYALSRDRFPGKKAITALVVFTMYFSGGLIPLYLLVRDLGLMNSPASVILVYGANTFYLLLMRSYFLEIPAALEESAKIDGANDLVILLRIMLPLALPIVATVTLFFSVDRWNEWFNAMLFLREGEKWPLQLVLRSIVMSTIDDIGSRNVSIRKTVFEDGVKMAAVFITMAPIMFTYPFLQKYFIKGILIGSVKS</sequence>
<organism evidence="9 10">
    <name type="scientific">Cohnella phaseoli</name>
    <dbReference type="NCBI Taxonomy" id="456490"/>
    <lineage>
        <taxon>Bacteria</taxon>
        <taxon>Bacillati</taxon>
        <taxon>Bacillota</taxon>
        <taxon>Bacilli</taxon>
        <taxon>Bacillales</taxon>
        <taxon>Paenibacillaceae</taxon>
        <taxon>Cohnella</taxon>
    </lineage>
</organism>